<evidence type="ECO:0000313" key="1">
    <source>
        <dbReference type="EMBL" id="RHZ60595.1"/>
    </source>
</evidence>
<dbReference type="AlphaFoldDB" id="A0A397HBX5"/>
<dbReference type="STRING" id="41047.A0A397HBX5"/>
<dbReference type="RefSeq" id="XP_026616136.1">
    <property type="nucleotide sequence ID" value="XM_026762068.1"/>
</dbReference>
<sequence>MSSITLSSLISGLIQSRAEEERLLASDARVIAPLGGASDKKSIFAGAHRATTRRNMDVSGKSDSHLRTHIAGLKSLCLFARFGVIDSMAGLCQRLSRKKERCTVCFSSKSVKDLEILPCQHKYCDHCFCRLALTAMANEQLFPPKCCSQVIPSKQVISKLTEREKALFKLKTQEYATPATERCPIPHFIFAQYEILTQPSYKCGGPWLLCHHNALGNVTAECQSGAPPGDGLGTHDADELAAIVAAMTFAEKELEE</sequence>
<dbReference type="OrthoDB" id="9977870at2759"/>
<comment type="caution">
    <text evidence="1">The sequence shown here is derived from an EMBL/GenBank/DDBJ whole genome shotgun (WGS) entry which is preliminary data.</text>
</comment>
<evidence type="ECO:0008006" key="3">
    <source>
        <dbReference type="Google" id="ProtNLM"/>
    </source>
</evidence>
<reference evidence="1" key="1">
    <citation type="submission" date="2018-08" db="EMBL/GenBank/DDBJ databases">
        <title>Draft genome sequence of azole-resistant Aspergillus thermomutatus (Neosartorya pseudofischeri) strain HMR AF 39, isolated from a human nasal aspirate.</title>
        <authorList>
            <person name="Parent-Michaud M."/>
            <person name="Dufresne P.J."/>
            <person name="Fournier E."/>
            <person name="Martineau C."/>
            <person name="Moreira S."/>
            <person name="Perkins V."/>
            <person name="De Repentigny L."/>
            <person name="Dufresne S.F."/>
        </authorList>
    </citation>
    <scope>NUCLEOTIDE SEQUENCE [LARGE SCALE GENOMIC DNA]</scope>
    <source>
        <strain evidence="1">HMR AF 39</strain>
    </source>
</reference>
<name>A0A397HBX5_ASPTH</name>
<dbReference type="SUPFAM" id="SSF57850">
    <property type="entry name" value="RING/U-box"/>
    <property type="match status" value="1"/>
</dbReference>
<protein>
    <recommendedName>
        <fullName evidence="3">RING-type domain-containing protein</fullName>
    </recommendedName>
</protein>
<evidence type="ECO:0000313" key="2">
    <source>
        <dbReference type="Proteomes" id="UP000215305"/>
    </source>
</evidence>
<dbReference type="EMBL" id="NKHU02000051">
    <property type="protein sequence ID" value="RHZ60595.1"/>
    <property type="molecule type" value="Genomic_DNA"/>
</dbReference>
<organism evidence="1 2">
    <name type="scientific">Aspergillus thermomutatus</name>
    <name type="common">Neosartorya pseudofischeri</name>
    <dbReference type="NCBI Taxonomy" id="41047"/>
    <lineage>
        <taxon>Eukaryota</taxon>
        <taxon>Fungi</taxon>
        <taxon>Dikarya</taxon>
        <taxon>Ascomycota</taxon>
        <taxon>Pezizomycotina</taxon>
        <taxon>Eurotiomycetes</taxon>
        <taxon>Eurotiomycetidae</taxon>
        <taxon>Eurotiales</taxon>
        <taxon>Aspergillaceae</taxon>
        <taxon>Aspergillus</taxon>
        <taxon>Aspergillus subgen. Fumigati</taxon>
    </lineage>
</organism>
<dbReference type="VEuPathDB" id="FungiDB:CDV56_108449"/>
<gene>
    <name evidence="1" type="ORF">CDV56_108449</name>
</gene>
<dbReference type="GeneID" id="38130423"/>
<proteinExistence type="predicted"/>
<dbReference type="Proteomes" id="UP000215305">
    <property type="component" value="Unassembled WGS sequence"/>
</dbReference>
<keyword evidence="2" id="KW-1185">Reference proteome</keyword>
<accession>A0A397HBX5</accession>